<sequence>MTTLENLSLNHIGLNAANTSQNGTSGGNNSPSFDNLYTVILQCFAIILAGYIAGRAKLITSSQGKGIGTFVGQFCLPALLFRSMVVLNFSQVNWYFLLGILISKTIVFVAVAGLTLLLKRPLHLGFAGLFAIFATQSNDFALGYPILKALYWESHPEYLQYIYLVAPISLVLLNPIGFTMLEIHRRSEDTGHRSGRCRLVLYVLRDVLSNPIVFMVLIGIAGNFVLHQKVPNMLDNILEVLGNAFSASALFYLGLSLVGKVQGQMGVGLIVPFLLIMAKTLLLPLITWQVVGALEMHQPLNDSRSLSMYAFLYGTFPTAPSVFLYSSHFSIAQDIVATGMVVCTFLSAPLMFASAKMMTVVVESEMDYKSMLLNTSFDLSVISLVCNAWILLVLFFSGKHKKMPHQFLIALVLAHSLASIGMIVYDGVDSYVEWKHYLQFVILLLGVFSTRCFAAVISMVLYMLHCKSLCFVLIFRIWLFIFAIGFPMLGTGLLLLLGDHHMNNEIDPSFHYGSNQALLSLIVLSVCSLINITFLVLRQRNSRHQPDPRPLKKRTESSYTVISEADDSYERLLPDGEEEESSQRQRSSSKSKLLSGTECQGENSKYQSLSCGDCTEDCGVTLLNQQVTPRTSSIEDIVPFPEDMQRSVVTQGRAVKHTTRSAAEKSHQHHDNNKCDHQGNGDAGWAGSHASSQSEDSLTDTIQKYECHSGKCSYQQRQQCAGLLRCYHASSHVIQVPDTENEGKATEVKFKKTPEVTDEFQTDKFVITLIAMQISMFVGLFLCTWRLFNDAKSGIYVEIEFLDGFLNFGQ</sequence>
<dbReference type="SUPFAM" id="SSF81321">
    <property type="entry name" value="Family A G protein-coupled receptor-like"/>
    <property type="match status" value="1"/>
</dbReference>
<feature type="region of interest" description="Disordered" evidence="5">
    <location>
        <begin position="575"/>
        <end position="597"/>
    </location>
</feature>
<feature type="transmembrane region" description="Helical" evidence="6">
    <location>
        <begin position="437"/>
        <end position="462"/>
    </location>
</feature>
<dbReference type="Proteomes" id="UP000828390">
    <property type="component" value="Unassembled WGS sequence"/>
</dbReference>
<feature type="region of interest" description="Disordered" evidence="5">
    <location>
        <begin position="655"/>
        <end position="693"/>
    </location>
</feature>
<feature type="transmembrane region" description="Helical" evidence="6">
    <location>
        <begin position="124"/>
        <end position="146"/>
    </location>
</feature>
<feature type="transmembrane region" description="Helical" evidence="6">
    <location>
        <begin position="407"/>
        <end position="425"/>
    </location>
</feature>
<feature type="transmembrane region" description="Helical" evidence="6">
    <location>
        <begin position="335"/>
        <end position="355"/>
    </location>
</feature>
<evidence type="ECO:0000313" key="7">
    <source>
        <dbReference type="EMBL" id="KAH3716119.1"/>
    </source>
</evidence>
<feature type="transmembrane region" description="Helical" evidence="6">
    <location>
        <begin position="36"/>
        <end position="54"/>
    </location>
</feature>
<dbReference type="InterPro" id="IPR051832">
    <property type="entry name" value="mTOR-Rac_regulators"/>
</dbReference>
<feature type="non-terminal residue" evidence="7">
    <location>
        <position position="810"/>
    </location>
</feature>
<feature type="transmembrane region" description="Helical" evidence="6">
    <location>
        <begin position="95"/>
        <end position="117"/>
    </location>
</feature>
<evidence type="ECO:0000256" key="2">
    <source>
        <dbReference type="ARBA" id="ARBA00022692"/>
    </source>
</evidence>
<evidence type="ECO:0000313" key="8">
    <source>
        <dbReference type="Proteomes" id="UP000828390"/>
    </source>
</evidence>
<reference evidence="7" key="1">
    <citation type="journal article" date="2019" name="bioRxiv">
        <title>The Genome of the Zebra Mussel, Dreissena polymorpha: A Resource for Invasive Species Research.</title>
        <authorList>
            <person name="McCartney M.A."/>
            <person name="Auch B."/>
            <person name="Kono T."/>
            <person name="Mallez S."/>
            <person name="Zhang Y."/>
            <person name="Obille A."/>
            <person name="Becker A."/>
            <person name="Abrahante J.E."/>
            <person name="Garbe J."/>
            <person name="Badalamenti J.P."/>
            <person name="Herman A."/>
            <person name="Mangelson H."/>
            <person name="Liachko I."/>
            <person name="Sullivan S."/>
            <person name="Sone E.D."/>
            <person name="Koren S."/>
            <person name="Silverstein K.A.T."/>
            <person name="Beckman K.B."/>
            <person name="Gohl D.M."/>
        </authorList>
    </citation>
    <scope>NUCLEOTIDE SEQUENCE</scope>
    <source>
        <strain evidence="7">Duluth1</strain>
        <tissue evidence="7">Whole animal</tissue>
    </source>
</reference>
<feature type="transmembrane region" description="Helical" evidence="6">
    <location>
        <begin position="158"/>
        <end position="178"/>
    </location>
</feature>
<feature type="transmembrane region" description="Helical" evidence="6">
    <location>
        <begin position="517"/>
        <end position="537"/>
    </location>
</feature>
<dbReference type="GO" id="GO:0016020">
    <property type="term" value="C:membrane"/>
    <property type="evidence" value="ECO:0007669"/>
    <property type="project" value="UniProtKB-SubCell"/>
</dbReference>
<gene>
    <name evidence="7" type="ORF">DPMN_058837</name>
</gene>
<dbReference type="Gene3D" id="1.20.1070.10">
    <property type="entry name" value="Rhodopsin 7-helix transmembrane proteins"/>
    <property type="match status" value="1"/>
</dbReference>
<organism evidence="7 8">
    <name type="scientific">Dreissena polymorpha</name>
    <name type="common">Zebra mussel</name>
    <name type="synonym">Mytilus polymorpha</name>
    <dbReference type="NCBI Taxonomy" id="45954"/>
    <lineage>
        <taxon>Eukaryota</taxon>
        <taxon>Metazoa</taxon>
        <taxon>Spiralia</taxon>
        <taxon>Lophotrochozoa</taxon>
        <taxon>Mollusca</taxon>
        <taxon>Bivalvia</taxon>
        <taxon>Autobranchia</taxon>
        <taxon>Heteroconchia</taxon>
        <taxon>Euheterodonta</taxon>
        <taxon>Imparidentia</taxon>
        <taxon>Neoheterodontei</taxon>
        <taxon>Myida</taxon>
        <taxon>Dreissenoidea</taxon>
        <taxon>Dreissenidae</taxon>
        <taxon>Dreissena</taxon>
    </lineage>
</organism>
<evidence type="ECO:0000256" key="3">
    <source>
        <dbReference type="ARBA" id="ARBA00022989"/>
    </source>
</evidence>
<comment type="subcellular location">
    <subcellularLocation>
        <location evidence="1">Membrane</location>
        <topology evidence="1">Multi-pass membrane protein</topology>
    </subcellularLocation>
</comment>
<keyword evidence="4 6" id="KW-0472">Membrane</keyword>
<evidence type="ECO:0000256" key="6">
    <source>
        <dbReference type="SAM" id="Phobius"/>
    </source>
</evidence>
<feature type="transmembrane region" description="Helical" evidence="6">
    <location>
        <begin position="66"/>
        <end position="89"/>
    </location>
</feature>
<feature type="transmembrane region" description="Helical" evidence="6">
    <location>
        <begin position="199"/>
        <end position="225"/>
    </location>
</feature>
<dbReference type="PANTHER" id="PTHR22829">
    <property type="entry name" value="DEP DOMAIN PROTEIN"/>
    <property type="match status" value="1"/>
</dbReference>
<feature type="transmembrane region" description="Helical" evidence="6">
    <location>
        <begin position="237"/>
        <end position="255"/>
    </location>
</feature>
<dbReference type="InterPro" id="IPR004776">
    <property type="entry name" value="Mem_transp_PIN-like"/>
</dbReference>
<feature type="transmembrane region" description="Helical" evidence="6">
    <location>
        <begin position="765"/>
        <end position="788"/>
    </location>
</feature>
<feature type="transmembrane region" description="Helical" evidence="6">
    <location>
        <begin position="469"/>
        <end position="497"/>
    </location>
</feature>
<dbReference type="AlphaFoldDB" id="A0A9D4HFX6"/>
<keyword evidence="2 6" id="KW-0812">Transmembrane</keyword>
<evidence type="ECO:0000256" key="1">
    <source>
        <dbReference type="ARBA" id="ARBA00004141"/>
    </source>
</evidence>
<accession>A0A9D4HFX6</accession>
<dbReference type="GO" id="GO:0055085">
    <property type="term" value="P:transmembrane transport"/>
    <property type="evidence" value="ECO:0007669"/>
    <property type="project" value="InterPro"/>
</dbReference>
<keyword evidence="3 6" id="KW-1133">Transmembrane helix</keyword>
<dbReference type="EMBL" id="JAIWYP010000013">
    <property type="protein sequence ID" value="KAH3716119.1"/>
    <property type="molecule type" value="Genomic_DNA"/>
</dbReference>
<evidence type="ECO:0000256" key="5">
    <source>
        <dbReference type="SAM" id="MobiDB-lite"/>
    </source>
</evidence>
<comment type="caution">
    <text evidence="7">The sequence shown here is derived from an EMBL/GenBank/DDBJ whole genome shotgun (WGS) entry which is preliminary data.</text>
</comment>
<keyword evidence="8" id="KW-1185">Reference proteome</keyword>
<name>A0A9D4HFX6_DREPO</name>
<dbReference type="Pfam" id="PF03547">
    <property type="entry name" value="Mem_trans"/>
    <property type="match status" value="1"/>
</dbReference>
<feature type="transmembrane region" description="Helical" evidence="6">
    <location>
        <begin position="375"/>
        <end position="395"/>
    </location>
</feature>
<feature type="transmembrane region" description="Helical" evidence="6">
    <location>
        <begin position="267"/>
        <end position="286"/>
    </location>
</feature>
<dbReference type="CDD" id="cd00637">
    <property type="entry name" value="7tm_classA_rhodopsin-like"/>
    <property type="match status" value="1"/>
</dbReference>
<evidence type="ECO:0000256" key="4">
    <source>
        <dbReference type="ARBA" id="ARBA00023136"/>
    </source>
</evidence>
<protein>
    <recommendedName>
        <fullName evidence="9">Integral membrane protein GPR155</fullName>
    </recommendedName>
</protein>
<dbReference type="PANTHER" id="PTHR22829:SF5">
    <property type="entry name" value="INTEGRAL MEMBRANE PROTEIN GPR155"/>
    <property type="match status" value="1"/>
</dbReference>
<evidence type="ECO:0008006" key="9">
    <source>
        <dbReference type="Google" id="ProtNLM"/>
    </source>
</evidence>
<feature type="compositionally biased region" description="Basic and acidic residues" evidence="5">
    <location>
        <begin position="662"/>
        <end position="679"/>
    </location>
</feature>
<dbReference type="GO" id="GO:0030514">
    <property type="term" value="P:negative regulation of BMP signaling pathway"/>
    <property type="evidence" value="ECO:0007669"/>
    <property type="project" value="TreeGrafter"/>
</dbReference>
<feature type="transmembrane region" description="Helical" evidence="6">
    <location>
        <begin position="306"/>
        <end position="326"/>
    </location>
</feature>
<reference evidence="7" key="2">
    <citation type="submission" date="2020-11" db="EMBL/GenBank/DDBJ databases">
        <authorList>
            <person name="McCartney M.A."/>
            <person name="Auch B."/>
            <person name="Kono T."/>
            <person name="Mallez S."/>
            <person name="Becker A."/>
            <person name="Gohl D.M."/>
            <person name="Silverstein K.A.T."/>
            <person name="Koren S."/>
            <person name="Bechman K.B."/>
            <person name="Herman A."/>
            <person name="Abrahante J.E."/>
            <person name="Garbe J."/>
        </authorList>
    </citation>
    <scope>NUCLEOTIDE SEQUENCE</scope>
    <source>
        <strain evidence="7">Duluth1</strain>
        <tissue evidence="7">Whole animal</tissue>
    </source>
</reference>
<feature type="compositionally biased region" description="Low complexity" evidence="5">
    <location>
        <begin position="584"/>
        <end position="595"/>
    </location>
</feature>
<proteinExistence type="predicted"/>